<dbReference type="Pfam" id="PF09931">
    <property type="entry name" value="Phage_phiJL001_Gp84_N"/>
    <property type="match status" value="1"/>
</dbReference>
<feature type="compositionally biased region" description="Gly residues" evidence="1">
    <location>
        <begin position="295"/>
        <end position="307"/>
    </location>
</feature>
<dbReference type="Pfam" id="PF09356">
    <property type="entry name" value="Phage_BR0599"/>
    <property type="match status" value="1"/>
</dbReference>
<sequence>MSRALSTGMQASVAKDATTLGWLMAITFADGSVRRFNSFGAAAFPFGGHDYAGWPGFQVSGLRETNGSEPPTVDIDRGLSGQGLITFTEAVTGLVSGRPVELIVVDFVSGASHVPASKWRIGQVSTTREGNASFELVSLERRDRQLVLSTFEPGCQHRFGDSGCGVDLVPLTVDVVVVSSADANTVVISGATQADDYYNLGAIKFTSGQNAGLAYDIRDWALSTGMLKLFSPLKRPLAAGDAAQLRPGCDKSEGAAGCGRYNNLTRRLGFSDLPDDKISIPAVEQMPDTDQSSTGWGGGYGGGGSWG</sequence>
<dbReference type="InterPro" id="IPR011928">
    <property type="entry name" value="Phage_phiJL001_Gp84"/>
</dbReference>
<evidence type="ECO:0000256" key="1">
    <source>
        <dbReference type="SAM" id="MobiDB-lite"/>
    </source>
</evidence>
<evidence type="ECO:0000313" key="3">
    <source>
        <dbReference type="EMBL" id="MFC3206108.1"/>
    </source>
</evidence>
<dbReference type="EMBL" id="JBHRTK010000009">
    <property type="protein sequence ID" value="MFC3206108.1"/>
    <property type="molecule type" value="Genomic_DNA"/>
</dbReference>
<comment type="caution">
    <text evidence="3">The sequence shown here is derived from an EMBL/GenBank/DDBJ whole genome shotgun (WGS) entry which is preliminary data.</text>
</comment>
<feature type="region of interest" description="Disordered" evidence="1">
    <location>
        <begin position="284"/>
        <end position="307"/>
    </location>
</feature>
<keyword evidence="4" id="KW-1185">Reference proteome</keyword>
<protein>
    <submittedName>
        <fullName evidence="3">DUF2163 domain-containing protein</fullName>
    </submittedName>
</protein>
<dbReference type="RefSeq" id="WP_378219919.1">
    <property type="nucleotide sequence ID" value="NZ_JBHRTK010000009.1"/>
</dbReference>
<evidence type="ECO:0000259" key="2">
    <source>
        <dbReference type="Pfam" id="PF09356"/>
    </source>
</evidence>
<dbReference type="Proteomes" id="UP001595583">
    <property type="component" value="Unassembled WGS sequence"/>
</dbReference>
<dbReference type="InterPro" id="IPR018964">
    <property type="entry name" value="Phage_phiJL001_Gp84_C"/>
</dbReference>
<proteinExistence type="predicted"/>
<feature type="domain" description="Bacteriophage phiJL001 Gp84 C-terminal" evidence="2">
    <location>
        <begin position="197"/>
        <end position="275"/>
    </location>
</feature>
<accession>A0ABV7KCF9</accession>
<reference evidence="4" key="1">
    <citation type="journal article" date="2019" name="Int. J. Syst. Evol. Microbiol.">
        <title>The Global Catalogue of Microorganisms (GCM) 10K type strain sequencing project: providing services to taxonomists for standard genome sequencing and annotation.</title>
        <authorList>
            <consortium name="The Broad Institute Genomics Platform"/>
            <consortium name="The Broad Institute Genome Sequencing Center for Infectious Disease"/>
            <person name="Wu L."/>
            <person name="Ma J."/>
        </authorList>
    </citation>
    <scope>NUCLEOTIDE SEQUENCE [LARGE SCALE GENOMIC DNA]</scope>
    <source>
        <strain evidence="4">KCTC 52165</strain>
    </source>
</reference>
<name>A0ABV7KCF9_9HYPH</name>
<evidence type="ECO:0000313" key="4">
    <source>
        <dbReference type="Proteomes" id="UP001595583"/>
    </source>
</evidence>
<organism evidence="3 4">
    <name type="scientific">Aquamicrobium soli</name>
    <dbReference type="NCBI Taxonomy" id="1811518"/>
    <lineage>
        <taxon>Bacteria</taxon>
        <taxon>Pseudomonadati</taxon>
        <taxon>Pseudomonadota</taxon>
        <taxon>Alphaproteobacteria</taxon>
        <taxon>Hyphomicrobiales</taxon>
        <taxon>Phyllobacteriaceae</taxon>
        <taxon>Aquamicrobium</taxon>
    </lineage>
</organism>
<dbReference type="NCBIfam" id="TIGR02218">
    <property type="entry name" value="phg_TIGR02218"/>
    <property type="match status" value="1"/>
</dbReference>
<gene>
    <name evidence="3" type="ORF">ACFOHJ_07795</name>
</gene>